<evidence type="ECO:0000256" key="1">
    <source>
        <dbReference type="SAM" id="MobiDB-lite"/>
    </source>
</evidence>
<keyword evidence="3" id="KW-1185">Reference proteome</keyword>
<dbReference type="Proteomes" id="UP001374535">
    <property type="component" value="Chromosome 2"/>
</dbReference>
<feature type="compositionally biased region" description="Low complexity" evidence="1">
    <location>
        <begin position="155"/>
        <end position="177"/>
    </location>
</feature>
<gene>
    <name evidence="2" type="ORF">V8G54_007424</name>
</gene>
<evidence type="ECO:0000313" key="2">
    <source>
        <dbReference type="EMBL" id="WVZ20102.1"/>
    </source>
</evidence>
<organism evidence="2 3">
    <name type="scientific">Vigna mungo</name>
    <name type="common">Black gram</name>
    <name type="synonym">Phaseolus mungo</name>
    <dbReference type="NCBI Taxonomy" id="3915"/>
    <lineage>
        <taxon>Eukaryota</taxon>
        <taxon>Viridiplantae</taxon>
        <taxon>Streptophyta</taxon>
        <taxon>Embryophyta</taxon>
        <taxon>Tracheophyta</taxon>
        <taxon>Spermatophyta</taxon>
        <taxon>Magnoliopsida</taxon>
        <taxon>eudicotyledons</taxon>
        <taxon>Gunneridae</taxon>
        <taxon>Pentapetalae</taxon>
        <taxon>rosids</taxon>
        <taxon>fabids</taxon>
        <taxon>Fabales</taxon>
        <taxon>Fabaceae</taxon>
        <taxon>Papilionoideae</taxon>
        <taxon>50 kb inversion clade</taxon>
        <taxon>NPAAA clade</taxon>
        <taxon>indigoferoid/millettioid clade</taxon>
        <taxon>Phaseoleae</taxon>
        <taxon>Vigna</taxon>
    </lineage>
</organism>
<feature type="compositionally biased region" description="Low complexity" evidence="1">
    <location>
        <begin position="39"/>
        <end position="48"/>
    </location>
</feature>
<feature type="compositionally biased region" description="Pro residues" evidence="1">
    <location>
        <begin position="16"/>
        <end position="38"/>
    </location>
</feature>
<dbReference type="EMBL" id="CP144699">
    <property type="protein sequence ID" value="WVZ20102.1"/>
    <property type="molecule type" value="Genomic_DNA"/>
</dbReference>
<evidence type="ECO:0000313" key="3">
    <source>
        <dbReference type="Proteomes" id="UP001374535"/>
    </source>
</evidence>
<protein>
    <submittedName>
        <fullName evidence="2">Uncharacterized protein</fullName>
    </submittedName>
</protein>
<accession>A0AAQ3S7B5</accession>
<feature type="region of interest" description="Disordered" evidence="1">
    <location>
        <begin position="1"/>
        <end position="48"/>
    </location>
</feature>
<proteinExistence type="predicted"/>
<sequence length="186" mass="20293">MMVATTRPFAFSNTSPTPPTPLPTTSPTSTPSPPPIPKPSSTSKTNPNTSYSLVKWKCLGGTELGTQWKRHGTSHPNLLFRFQLEEHPNLNTTTKCHYQTLDFWAHPHSQENQKVSDKPTKMPQPIPRNLEKLSTSFAPIRRGGARLIVVCSVTTSGRRSPSSSPPATATTLHTLPGSLSSSAKIR</sequence>
<feature type="region of interest" description="Disordered" evidence="1">
    <location>
        <begin position="155"/>
        <end position="186"/>
    </location>
</feature>
<name>A0AAQ3S7B5_VIGMU</name>
<dbReference type="AlphaFoldDB" id="A0AAQ3S7B5"/>
<reference evidence="2 3" key="1">
    <citation type="journal article" date="2023" name="Life. Sci Alliance">
        <title>Evolutionary insights into 3D genome organization and epigenetic landscape of Vigna mungo.</title>
        <authorList>
            <person name="Junaid A."/>
            <person name="Singh B."/>
            <person name="Bhatia S."/>
        </authorList>
    </citation>
    <scope>NUCLEOTIDE SEQUENCE [LARGE SCALE GENOMIC DNA]</scope>
    <source>
        <strain evidence="2">Urdbean</strain>
    </source>
</reference>